<feature type="transmembrane region" description="Helical" evidence="1">
    <location>
        <begin position="9"/>
        <end position="28"/>
    </location>
</feature>
<keyword evidence="1" id="KW-0472">Membrane</keyword>
<proteinExistence type="predicted"/>
<dbReference type="RefSeq" id="WP_252436992.1">
    <property type="nucleotide sequence ID" value="NZ_JAGSOV010000020.1"/>
</dbReference>
<keyword evidence="1" id="KW-0812">Transmembrane</keyword>
<reference evidence="2" key="1">
    <citation type="submission" date="2021-04" db="EMBL/GenBank/DDBJ databases">
        <title>Pseudonocardia sp. nov., isolated from sandy soil of mangrove forest.</title>
        <authorList>
            <person name="Zan Z."/>
            <person name="Huang R."/>
            <person name="Liu W."/>
        </authorList>
    </citation>
    <scope>NUCLEOTIDE SEQUENCE</scope>
    <source>
        <strain evidence="2">S2-4</strain>
    </source>
</reference>
<dbReference type="InterPro" id="IPR021517">
    <property type="entry name" value="DUF3180"/>
</dbReference>
<sequence length="158" mass="15743">MTPTRPRELFGAGLVAAVVAAILVRIAYGSLPAFPALGGATLGVLGVAEAIAGSALRARIRHRPGTRPVQPLVAARAVLLAKASAVAGAIMAGAWLGLLVHVLPLAGEVSAASADSVAGWVGLACALLLVGGALWLEHCCRTPDDPEQDTGAGRTTSG</sequence>
<evidence type="ECO:0000313" key="3">
    <source>
        <dbReference type="Proteomes" id="UP001165283"/>
    </source>
</evidence>
<comment type="caution">
    <text evidence="2">The sequence shown here is derived from an EMBL/GenBank/DDBJ whole genome shotgun (WGS) entry which is preliminary data.</text>
</comment>
<dbReference type="Pfam" id="PF11377">
    <property type="entry name" value="DUF3180"/>
    <property type="match status" value="1"/>
</dbReference>
<feature type="transmembrane region" description="Helical" evidence="1">
    <location>
        <begin position="117"/>
        <end position="136"/>
    </location>
</feature>
<keyword evidence="3" id="KW-1185">Reference proteome</keyword>
<keyword evidence="1" id="KW-1133">Transmembrane helix</keyword>
<feature type="transmembrane region" description="Helical" evidence="1">
    <location>
        <begin position="34"/>
        <end position="56"/>
    </location>
</feature>
<evidence type="ECO:0000256" key="1">
    <source>
        <dbReference type="SAM" id="Phobius"/>
    </source>
</evidence>
<dbReference type="EMBL" id="JAGSOV010000020">
    <property type="protein sequence ID" value="MCO1655213.1"/>
    <property type="molecule type" value="Genomic_DNA"/>
</dbReference>
<feature type="transmembrane region" description="Helical" evidence="1">
    <location>
        <begin position="77"/>
        <end position="97"/>
    </location>
</feature>
<name>A0ABT0ZWV0_9PSEU</name>
<evidence type="ECO:0000313" key="2">
    <source>
        <dbReference type="EMBL" id="MCO1655213.1"/>
    </source>
</evidence>
<protein>
    <submittedName>
        <fullName evidence="2">DUF3180 domain-containing protein</fullName>
    </submittedName>
</protein>
<gene>
    <name evidence="2" type="ORF">KDL28_09120</name>
</gene>
<accession>A0ABT0ZWV0</accession>
<dbReference type="Proteomes" id="UP001165283">
    <property type="component" value="Unassembled WGS sequence"/>
</dbReference>
<organism evidence="2 3">
    <name type="scientific">Pseudonocardia humida</name>
    <dbReference type="NCBI Taxonomy" id="2800819"/>
    <lineage>
        <taxon>Bacteria</taxon>
        <taxon>Bacillati</taxon>
        <taxon>Actinomycetota</taxon>
        <taxon>Actinomycetes</taxon>
        <taxon>Pseudonocardiales</taxon>
        <taxon>Pseudonocardiaceae</taxon>
        <taxon>Pseudonocardia</taxon>
    </lineage>
</organism>